<dbReference type="RefSeq" id="WP_092468182.1">
    <property type="nucleotide sequence ID" value="NZ_FNCZ01000004.1"/>
</dbReference>
<gene>
    <name evidence="2" type="ORF">SAMN04489796_104100</name>
</gene>
<evidence type="ECO:0000313" key="3">
    <source>
        <dbReference type="Proteomes" id="UP000199492"/>
    </source>
</evidence>
<sequence length="230" mass="27437">MKIIGTTEISFEIEKILNKAEKFLVLVTPYLKLNQRIKVRLSDAFKRVDNIYILHREKELNYNEANWLKSFDNIKIFPIKNLHSKIYLNEDSLLISSMNLYEYSQVNNHEIGVKMNYSDDTKEYNDTLNEIRIILESQYASSTHNFEEILETTENYSMSRLFSELNNKYSFRNFRKGSQSLYEYISDKSRVLVEFDESELYQDKTAVLRSTELGKERYQILRKELKKLSN</sequence>
<accession>A0A1G8F0I7</accession>
<evidence type="ECO:0000313" key="2">
    <source>
        <dbReference type="EMBL" id="SDH75640.1"/>
    </source>
</evidence>
<dbReference type="Proteomes" id="UP000199492">
    <property type="component" value="Unassembled WGS sequence"/>
</dbReference>
<dbReference type="STRING" id="262004.SAMN04489796_104100"/>
<dbReference type="OrthoDB" id="5500241at2"/>
<dbReference type="InterPro" id="IPR025202">
    <property type="entry name" value="PLD-like_dom"/>
</dbReference>
<name>A0A1G8F0I7_9FLAO</name>
<reference evidence="3" key="1">
    <citation type="submission" date="2016-10" db="EMBL/GenBank/DDBJ databases">
        <authorList>
            <person name="Varghese N."/>
            <person name="Submissions S."/>
        </authorList>
    </citation>
    <scope>NUCLEOTIDE SEQUENCE [LARGE SCALE GENOMIC DNA]</scope>
    <source>
        <strain evidence="3">DSM 15363</strain>
    </source>
</reference>
<dbReference type="Pfam" id="PF13091">
    <property type="entry name" value="PLDc_2"/>
    <property type="match status" value="1"/>
</dbReference>
<proteinExistence type="predicted"/>
<dbReference type="AlphaFoldDB" id="A0A1G8F0I7"/>
<dbReference type="SUPFAM" id="SSF56024">
    <property type="entry name" value="Phospholipase D/nuclease"/>
    <property type="match status" value="1"/>
</dbReference>
<feature type="domain" description="Phospholipase D-like" evidence="1">
    <location>
        <begin position="15"/>
        <end position="130"/>
    </location>
</feature>
<dbReference type="EMBL" id="FNCZ01000004">
    <property type="protein sequence ID" value="SDH75640.1"/>
    <property type="molecule type" value="Genomic_DNA"/>
</dbReference>
<keyword evidence="3" id="KW-1185">Reference proteome</keyword>
<protein>
    <submittedName>
        <fullName evidence="2">PLD-like domain-containing protein</fullName>
    </submittedName>
</protein>
<dbReference type="CDD" id="cd09176">
    <property type="entry name" value="PLDc_unchar6"/>
    <property type="match status" value="1"/>
</dbReference>
<dbReference type="InterPro" id="IPR059166">
    <property type="entry name" value="PLD-like_cat"/>
</dbReference>
<evidence type="ECO:0000259" key="1">
    <source>
        <dbReference type="Pfam" id="PF13091"/>
    </source>
</evidence>
<organism evidence="2 3">
    <name type="scientific">Winogradskyella thalassocola</name>
    <dbReference type="NCBI Taxonomy" id="262004"/>
    <lineage>
        <taxon>Bacteria</taxon>
        <taxon>Pseudomonadati</taxon>
        <taxon>Bacteroidota</taxon>
        <taxon>Flavobacteriia</taxon>
        <taxon>Flavobacteriales</taxon>
        <taxon>Flavobacteriaceae</taxon>
        <taxon>Winogradskyella</taxon>
    </lineage>
</organism>